<evidence type="ECO:0000256" key="3">
    <source>
        <dbReference type="ARBA" id="ARBA00022989"/>
    </source>
</evidence>
<evidence type="ECO:0000256" key="5">
    <source>
        <dbReference type="SAM" id="Phobius"/>
    </source>
</evidence>
<sequence>MAGFLRQNILTSYILTLLSWLLLLLAHDINVRASPVAGGLLRHGADSATQYWKRVTPVVVSSQVGDNTTVLNPATNQVIAQGPGTDGGGSSLPAIIWLIFVFVVGIPLALAGIRLWRFTTGMVVGLGLTVCVWAAFVNTVSSDGLSDILLTVIAIAGFAIGFLVGMLKFGRWAGVLLLGVLGGFSVGLRIVLLRPGLLVPDYRLNWLILSVFMVMGLSLLLLWQHFGISTCCAAVGTFLIGLGIDLLMEKQDGMSFALRFFFDRNNSHFLAIVNKGYNPSRMTQIVLGASIGAMWVSVSPLPLLTVPLPTPSIPPRRHPTPTDPELTDYIPRSPVLGFAQHKIFKGPFHPESPPGADLNSLMEPEPELTAEKPRVSRMHLLRSRFSMT</sequence>
<reference evidence="8 9" key="1">
    <citation type="journal article" date="2015" name="Sci. Rep.">
        <title>Chromosome-level genome map provides insights into diverse defense mechanisms in the medicinal fungus Ganoderma sinense.</title>
        <authorList>
            <person name="Zhu Y."/>
            <person name="Xu J."/>
            <person name="Sun C."/>
            <person name="Zhou S."/>
            <person name="Xu H."/>
            <person name="Nelson D.R."/>
            <person name="Qian J."/>
            <person name="Song J."/>
            <person name="Luo H."/>
            <person name="Xiang L."/>
            <person name="Li Y."/>
            <person name="Xu Z."/>
            <person name="Ji A."/>
            <person name="Wang L."/>
            <person name="Lu S."/>
            <person name="Hayward A."/>
            <person name="Sun W."/>
            <person name="Li X."/>
            <person name="Schwartz D.C."/>
            <person name="Wang Y."/>
            <person name="Chen S."/>
        </authorList>
    </citation>
    <scope>NUCLEOTIDE SEQUENCE [LARGE SCALE GENOMIC DNA]</scope>
    <source>
        <strain evidence="8 9">ZZ0214-1</strain>
    </source>
</reference>
<feature type="transmembrane region" description="Helical" evidence="5">
    <location>
        <begin position="148"/>
        <end position="167"/>
    </location>
</feature>
<proteinExistence type="predicted"/>
<dbReference type="AlphaFoldDB" id="A0A2G8SII9"/>
<comment type="subcellular location">
    <subcellularLocation>
        <location evidence="1">Membrane</location>
        <topology evidence="1">Multi-pass membrane protein</topology>
    </subcellularLocation>
</comment>
<comment type="caution">
    <text evidence="8">The sequence shown here is derived from an EMBL/GenBank/DDBJ whole genome shotgun (WGS) entry which is preliminary data.</text>
</comment>
<feature type="transmembrane region" description="Helical" evidence="5">
    <location>
        <begin position="204"/>
        <end position="223"/>
    </location>
</feature>
<protein>
    <recommendedName>
        <fullName evidence="7">TM7S3/TM198-like domain-containing protein</fullName>
    </recommendedName>
</protein>
<dbReference type="GO" id="GO:0016020">
    <property type="term" value="C:membrane"/>
    <property type="evidence" value="ECO:0007669"/>
    <property type="project" value="UniProtKB-SubCell"/>
</dbReference>
<keyword evidence="4 5" id="KW-0472">Membrane</keyword>
<feature type="transmembrane region" description="Helical" evidence="5">
    <location>
        <begin position="174"/>
        <end position="192"/>
    </location>
</feature>
<name>A0A2G8SII9_9APHY</name>
<evidence type="ECO:0000256" key="2">
    <source>
        <dbReference type="ARBA" id="ARBA00022692"/>
    </source>
</evidence>
<dbReference type="Pfam" id="PF13886">
    <property type="entry name" value="TM7S3_TM198"/>
    <property type="match status" value="1"/>
</dbReference>
<dbReference type="EMBL" id="AYKW01000007">
    <property type="protein sequence ID" value="PIL33582.1"/>
    <property type="molecule type" value="Genomic_DNA"/>
</dbReference>
<feature type="transmembrane region" description="Helical" evidence="5">
    <location>
        <begin position="94"/>
        <end position="111"/>
    </location>
</feature>
<organism evidence="8 9">
    <name type="scientific">Ganoderma sinense ZZ0214-1</name>
    <dbReference type="NCBI Taxonomy" id="1077348"/>
    <lineage>
        <taxon>Eukaryota</taxon>
        <taxon>Fungi</taxon>
        <taxon>Dikarya</taxon>
        <taxon>Basidiomycota</taxon>
        <taxon>Agaricomycotina</taxon>
        <taxon>Agaricomycetes</taxon>
        <taxon>Polyporales</taxon>
        <taxon>Polyporaceae</taxon>
        <taxon>Ganoderma</taxon>
    </lineage>
</organism>
<feature type="transmembrane region" description="Helical" evidence="5">
    <location>
        <begin position="230"/>
        <end position="248"/>
    </location>
</feature>
<feature type="transmembrane region" description="Helical" evidence="5">
    <location>
        <begin position="118"/>
        <end position="136"/>
    </location>
</feature>
<gene>
    <name evidence="8" type="ORF">GSI_04205</name>
</gene>
<accession>A0A2G8SII9</accession>
<dbReference type="OrthoDB" id="3359595at2759"/>
<feature type="domain" description="TM7S3/TM198-like" evidence="7">
    <location>
        <begin position="99"/>
        <end position="251"/>
    </location>
</feature>
<evidence type="ECO:0000313" key="9">
    <source>
        <dbReference type="Proteomes" id="UP000230002"/>
    </source>
</evidence>
<keyword evidence="2 5" id="KW-0812">Transmembrane</keyword>
<keyword evidence="9" id="KW-1185">Reference proteome</keyword>
<feature type="signal peptide" evidence="6">
    <location>
        <begin position="1"/>
        <end position="33"/>
    </location>
</feature>
<evidence type="ECO:0000256" key="6">
    <source>
        <dbReference type="SAM" id="SignalP"/>
    </source>
</evidence>
<evidence type="ECO:0000256" key="1">
    <source>
        <dbReference type="ARBA" id="ARBA00004141"/>
    </source>
</evidence>
<evidence type="ECO:0000313" key="8">
    <source>
        <dbReference type="EMBL" id="PIL33582.1"/>
    </source>
</evidence>
<dbReference type="InterPro" id="IPR025256">
    <property type="entry name" value="TM7S3/TM198-like_dom"/>
</dbReference>
<keyword evidence="6" id="KW-0732">Signal</keyword>
<dbReference type="Proteomes" id="UP000230002">
    <property type="component" value="Unassembled WGS sequence"/>
</dbReference>
<feature type="chain" id="PRO_5013553558" description="TM7S3/TM198-like domain-containing protein" evidence="6">
    <location>
        <begin position="34"/>
        <end position="388"/>
    </location>
</feature>
<keyword evidence="3 5" id="KW-1133">Transmembrane helix</keyword>
<evidence type="ECO:0000259" key="7">
    <source>
        <dbReference type="Pfam" id="PF13886"/>
    </source>
</evidence>
<evidence type="ECO:0000256" key="4">
    <source>
        <dbReference type="ARBA" id="ARBA00023136"/>
    </source>
</evidence>